<evidence type="ECO:0000313" key="10">
    <source>
        <dbReference type="Proteomes" id="UP000002051"/>
    </source>
</evidence>
<evidence type="ECO:0000256" key="4">
    <source>
        <dbReference type="ARBA" id="ARBA00022692"/>
    </source>
</evidence>
<evidence type="ECO:0000256" key="1">
    <source>
        <dbReference type="ARBA" id="ARBA00004308"/>
    </source>
</evidence>
<evidence type="ECO:0000313" key="8">
    <source>
        <dbReference type="EMBL" id="KEH28491.1"/>
    </source>
</evidence>
<dbReference type="InterPro" id="IPR005150">
    <property type="entry name" value="Cellulose_synth"/>
</dbReference>
<dbReference type="STRING" id="3880.A0A072UGE5"/>
<sequence length="113" mass="13029">MLVYVSREKQRDYDHNRKSGAMNALVRASARPSSGSAMFNFLKVLKELTHRIEMPIKTLYYLMSICKLWMVFWVPLVYSLEDRSLRSGGSIDNEEISNALVPKKFGNSSFFVD</sequence>
<reference evidence="8 10" key="1">
    <citation type="journal article" date="2011" name="Nature">
        <title>The Medicago genome provides insight into the evolution of rhizobial symbioses.</title>
        <authorList>
            <person name="Young N.D."/>
            <person name="Debelle F."/>
            <person name="Oldroyd G.E."/>
            <person name="Geurts R."/>
            <person name="Cannon S.B."/>
            <person name="Udvardi M.K."/>
            <person name="Benedito V.A."/>
            <person name="Mayer K.F."/>
            <person name="Gouzy J."/>
            <person name="Schoof H."/>
            <person name="Van de Peer Y."/>
            <person name="Proost S."/>
            <person name="Cook D.R."/>
            <person name="Meyers B.C."/>
            <person name="Spannagl M."/>
            <person name="Cheung F."/>
            <person name="De Mita S."/>
            <person name="Krishnakumar V."/>
            <person name="Gundlach H."/>
            <person name="Zhou S."/>
            <person name="Mudge J."/>
            <person name="Bharti A.K."/>
            <person name="Murray J.D."/>
            <person name="Naoumkina M.A."/>
            <person name="Rosen B."/>
            <person name="Silverstein K.A."/>
            <person name="Tang H."/>
            <person name="Rombauts S."/>
            <person name="Zhao P.X."/>
            <person name="Zhou P."/>
            <person name="Barbe V."/>
            <person name="Bardou P."/>
            <person name="Bechner M."/>
            <person name="Bellec A."/>
            <person name="Berger A."/>
            <person name="Berges H."/>
            <person name="Bidwell S."/>
            <person name="Bisseling T."/>
            <person name="Choisne N."/>
            <person name="Couloux A."/>
            <person name="Denny R."/>
            <person name="Deshpande S."/>
            <person name="Dai X."/>
            <person name="Doyle J.J."/>
            <person name="Dudez A.M."/>
            <person name="Farmer A.D."/>
            <person name="Fouteau S."/>
            <person name="Franken C."/>
            <person name="Gibelin C."/>
            <person name="Gish J."/>
            <person name="Goldstein S."/>
            <person name="Gonzalez A.J."/>
            <person name="Green P.J."/>
            <person name="Hallab A."/>
            <person name="Hartog M."/>
            <person name="Hua A."/>
            <person name="Humphray S.J."/>
            <person name="Jeong D.H."/>
            <person name="Jing Y."/>
            <person name="Jocker A."/>
            <person name="Kenton S.M."/>
            <person name="Kim D.J."/>
            <person name="Klee K."/>
            <person name="Lai H."/>
            <person name="Lang C."/>
            <person name="Lin S."/>
            <person name="Macmil S.L."/>
            <person name="Magdelenat G."/>
            <person name="Matthews L."/>
            <person name="McCorrison J."/>
            <person name="Monaghan E.L."/>
            <person name="Mun J.H."/>
            <person name="Najar F.Z."/>
            <person name="Nicholson C."/>
            <person name="Noirot C."/>
            <person name="O'Bleness M."/>
            <person name="Paule C.R."/>
            <person name="Poulain J."/>
            <person name="Prion F."/>
            <person name="Qin B."/>
            <person name="Qu C."/>
            <person name="Retzel E.F."/>
            <person name="Riddle C."/>
            <person name="Sallet E."/>
            <person name="Samain S."/>
            <person name="Samson N."/>
            <person name="Sanders I."/>
            <person name="Saurat O."/>
            <person name="Scarpelli C."/>
            <person name="Schiex T."/>
            <person name="Segurens B."/>
            <person name="Severin A.J."/>
            <person name="Sherrier D.J."/>
            <person name="Shi R."/>
            <person name="Sims S."/>
            <person name="Singer S.R."/>
            <person name="Sinharoy S."/>
            <person name="Sterck L."/>
            <person name="Viollet A."/>
            <person name="Wang B.B."/>
            <person name="Wang K."/>
            <person name="Wang M."/>
            <person name="Wang X."/>
            <person name="Warfsmann J."/>
            <person name="Weissenbach J."/>
            <person name="White D.D."/>
            <person name="White J.D."/>
            <person name="Wiley G.B."/>
            <person name="Wincker P."/>
            <person name="Xing Y."/>
            <person name="Yang L."/>
            <person name="Yao Z."/>
            <person name="Ying F."/>
            <person name="Zhai J."/>
            <person name="Zhou L."/>
            <person name="Zuber A."/>
            <person name="Denarie J."/>
            <person name="Dixon R.A."/>
            <person name="May G.D."/>
            <person name="Schwartz D.C."/>
            <person name="Rogers J."/>
            <person name="Quetier F."/>
            <person name="Town C.D."/>
            <person name="Roe B.A."/>
        </authorList>
    </citation>
    <scope>NUCLEOTIDE SEQUENCE [LARGE SCALE GENOMIC DNA]</scope>
    <source>
        <strain evidence="8">A17</strain>
        <strain evidence="9 10">cv. Jemalong A17</strain>
    </source>
</reference>
<accession>A0A072UGE5</accession>
<dbReference type="EnsemblPlants" id="KEH28491">
    <property type="protein sequence ID" value="KEH28491"/>
    <property type="gene ID" value="MTR_5g098825"/>
</dbReference>
<dbReference type="Pfam" id="PF03552">
    <property type="entry name" value="Cellulose_synt"/>
    <property type="match status" value="1"/>
</dbReference>
<dbReference type="GO" id="GO:0012505">
    <property type="term" value="C:endomembrane system"/>
    <property type="evidence" value="ECO:0007669"/>
    <property type="project" value="UniProtKB-SubCell"/>
</dbReference>
<keyword evidence="5 7" id="KW-1133">Transmembrane helix</keyword>
<comment type="subcellular location">
    <subcellularLocation>
        <location evidence="1">Endomembrane system</location>
    </subcellularLocation>
</comment>
<dbReference type="GO" id="GO:0016020">
    <property type="term" value="C:membrane"/>
    <property type="evidence" value="ECO:0007669"/>
    <property type="project" value="InterPro"/>
</dbReference>
<reference evidence="9" key="3">
    <citation type="submission" date="2015-04" db="UniProtKB">
        <authorList>
            <consortium name="EnsemblPlants"/>
        </authorList>
    </citation>
    <scope>IDENTIFICATION</scope>
    <source>
        <strain evidence="9">cv. Jemalong A17</strain>
    </source>
</reference>
<proteinExistence type="predicted"/>
<gene>
    <name evidence="8" type="ordered locus">MTR_5g098825</name>
</gene>
<keyword evidence="10" id="KW-1185">Reference proteome</keyword>
<dbReference type="Proteomes" id="UP000002051">
    <property type="component" value="Chromosome 5"/>
</dbReference>
<keyword evidence="4 7" id="KW-0812">Transmembrane</keyword>
<organism evidence="8 10">
    <name type="scientific">Medicago truncatula</name>
    <name type="common">Barrel medic</name>
    <name type="synonym">Medicago tribuloides</name>
    <dbReference type="NCBI Taxonomy" id="3880"/>
    <lineage>
        <taxon>Eukaryota</taxon>
        <taxon>Viridiplantae</taxon>
        <taxon>Streptophyta</taxon>
        <taxon>Embryophyta</taxon>
        <taxon>Tracheophyta</taxon>
        <taxon>Spermatophyta</taxon>
        <taxon>Magnoliopsida</taxon>
        <taxon>eudicotyledons</taxon>
        <taxon>Gunneridae</taxon>
        <taxon>Pentapetalae</taxon>
        <taxon>rosids</taxon>
        <taxon>fabids</taxon>
        <taxon>Fabales</taxon>
        <taxon>Fabaceae</taxon>
        <taxon>Papilionoideae</taxon>
        <taxon>50 kb inversion clade</taxon>
        <taxon>NPAAA clade</taxon>
        <taxon>Hologalegina</taxon>
        <taxon>IRL clade</taxon>
        <taxon>Trifolieae</taxon>
        <taxon>Medicago</taxon>
    </lineage>
</organism>
<evidence type="ECO:0000313" key="9">
    <source>
        <dbReference type="EnsemblPlants" id="KEH28491"/>
    </source>
</evidence>
<evidence type="ECO:0000256" key="5">
    <source>
        <dbReference type="ARBA" id="ARBA00022989"/>
    </source>
</evidence>
<name>A0A072UGE5_MEDTR</name>
<dbReference type="AlphaFoldDB" id="A0A072UGE5"/>
<evidence type="ECO:0000256" key="7">
    <source>
        <dbReference type="SAM" id="Phobius"/>
    </source>
</evidence>
<keyword evidence="6 7" id="KW-0472">Membrane</keyword>
<evidence type="ECO:0000256" key="3">
    <source>
        <dbReference type="ARBA" id="ARBA00022679"/>
    </source>
</evidence>
<protein>
    <submittedName>
        <fullName evidence="8">Cellulose synthase-like protein</fullName>
    </submittedName>
</protein>
<dbReference type="EMBL" id="CM001221">
    <property type="protein sequence ID" value="KEH28491.1"/>
    <property type="molecule type" value="Genomic_DNA"/>
</dbReference>
<reference evidence="8 10" key="2">
    <citation type="journal article" date="2014" name="BMC Genomics">
        <title>An improved genome release (version Mt4.0) for the model legume Medicago truncatula.</title>
        <authorList>
            <person name="Tang H."/>
            <person name="Krishnakumar V."/>
            <person name="Bidwell S."/>
            <person name="Rosen B."/>
            <person name="Chan A."/>
            <person name="Zhou S."/>
            <person name="Gentzbittel L."/>
            <person name="Childs K.L."/>
            <person name="Yandell M."/>
            <person name="Gundlach H."/>
            <person name="Mayer K.F."/>
            <person name="Schwartz D.C."/>
            <person name="Town C.D."/>
        </authorList>
    </citation>
    <scope>GENOME REANNOTATION</scope>
    <source>
        <strain evidence="8">A17</strain>
        <strain evidence="9 10">cv. Jemalong A17</strain>
    </source>
</reference>
<dbReference type="GO" id="GO:0030244">
    <property type="term" value="P:cellulose biosynthetic process"/>
    <property type="evidence" value="ECO:0007669"/>
    <property type="project" value="InterPro"/>
</dbReference>
<dbReference type="GO" id="GO:0016760">
    <property type="term" value="F:cellulose synthase (UDP-forming) activity"/>
    <property type="evidence" value="ECO:0007669"/>
    <property type="project" value="InterPro"/>
</dbReference>
<evidence type="ECO:0000256" key="6">
    <source>
        <dbReference type="ARBA" id="ARBA00023136"/>
    </source>
</evidence>
<evidence type="ECO:0000256" key="2">
    <source>
        <dbReference type="ARBA" id="ARBA00022676"/>
    </source>
</evidence>
<keyword evidence="2" id="KW-0328">Glycosyltransferase</keyword>
<dbReference type="HOGENOM" id="CLU_2137209_0_0_1"/>
<feature type="transmembrane region" description="Helical" evidence="7">
    <location>
        <begin position="59"/>
        <end position="78"/>
    </location>
</feature>
<keyword evidence="3" id="KW-0808">Transferase</keyword>